<organism evidence="6 7">
    <name type="scientific">Mythimna separata</name>
    <name type="common">Oriental armyworm</name>
    <name type="synonym">Pseudaletia separata</name>
    <dbReference type="NCBI Taxonomy" id="271217"/>
    <lineage>
        <taxon>Eukaryota</taxon>
        <taxon>Metazoa</taxon>
        <taxon>Ecdysozoa</taxon>
        <taxon>Arthropoda</taxon>
        <taxon>Hexapoda</taxon>
        <taxon>Insecta</taxon>
        <taxon>Pterygota</taxon>
        <taxon>Neoptera</taxon>
        <taxon>Endopterygota</taxon>
        <taxon>Lepidoptera</taxon>
        <taxon>Glossata</taxon>
        <taxon>Ditrysia</taxon>
        <taxon>Noctuoidea</taxon>
        <taxon>Noctuidae</taxon>
        <taxon>Noctuinae</taxon>
        <taxon>Hadenini</taxon>
        <taxon>Mythimna</taxon>
    </lineage>
</organism>
<keyword evidence="7" id="KW-1185">Reference proteome</keyword>
<evidence type="ECO:0000313" key="6">
    <source>
        <dbReference type="EMBL" id="KAJ8721702.1"/>
    </source>
</evidence>
<name>A0AAD8DT37_MYTSE</name>
<sequence>MLLKGIFCLCIQAVLFKSVFTQCIRPNPRQQLCSTNSFIEGSNLASVAPLTPVYGRIIGGNLIMDTTAPHAHIGPAGVMIFSDDLIIEGAVLVSGSLPFSGTVGLEGVVPSSGSGTVNYGCGTREIGIVEIPNSSVTEVVIPAGDIGSSGCSKCNTLG</sequence>
<protein>
    <submittedName>
        <fullName evidence="6">Uncharacterized protein</fullName>
    </submittedName>
</protein>
<dbReference type="AlphaFoldDB" id="A0AAD8DT37"/>
<gene>
    <name evidence="6" type="ORF">PYW07_002477</name>
</gene>
<dbReference type="Proteomes" id="UP001231518">
    <property type="component" value="Chromosome 12"/>
</dbReference>
<keyword evidence="3" id="KW-0677">Repeat</keyword>
<dbReference type="EMBL" id="JARGEI010000013">
    <property type="protein sequence ID" value="KAJ8721702.1"/>
    <property type="molecule type" value="Genomic_DNA"/>
</dbReference>
<comment type="similarity">
    <text evidence="2 4">Belongs to the chorion protein family.</text>
</comment>
<evidence type="ECO:0000256" key="2">
    <source>
        <dbReference type="ARBA" id="ARBA00005906"/>
    </source>
</evidence>
<accession>A0AAD8DT37</accession>
<dbReference type="GO" id="GO:0005213">
    <property type="term" value="F:structural constituent of egg chorion"/>
    <property type="evidence" value="ECO:0007669"/>
    <property type="project" value="InterPro"/>
</dbReference>
<feature type="chain" id="PRO_5041960466" evidence="5">
    <location>
        <begin position="22"/>
        <end position="158"/>
    </location>
</feature>
<reference evidence="6" key="1">
    <citation type="submission" date="2023-03" db="EMBL/GenBank/DDBJ databases">
        <title>Chromosome-level genomes of two armyworms, Mythimna separata and Mythimna loreyi, provide insights into the biosynthesis and reception of sex pheromones.</title>
        <authorList>
            <person name="Zhao H."/>
        </authorList>
    </citation>
    <scope>NUCLEOTIDE SEQUENCE</scope>
    <source>
        <strain evidence="6">BeijingLab</strain>
        <tissue evidence="6">Pupa</tissue>
    </source>
</reference>
<evidence type="ECO:0000256" key="1">
    <source>
        <dbReference type="ARBA" id="ARBA00002085"/>
    </source>
</evidence>
<comment type="function">
    <text evidence="1">This protein is one of many from the eggshell of the gypsy moth.</text>
</comment>
<evidence type="ECO:0000256" key="3">
    <source>
        <dbReference type="ARBA" id="ARBA00022737"/>
    </source>
</evidence>
<comment type="caution">
    <text evidence="6">The sequence shown here is derived from an EMBL/GenBank/DDBJ whole genome shotgun (WGS) entry which is preliminary data.</text>
</comment>
<feature type="signal peptide" evidence="5">
    <location>
        <begin position="1"/>
        <end position="21"/>
    </location>
</feature>
<dbReference type="GO" id="GO:0007304">
    <property type="term" value="P:chorion-containing eggshell formation"/>
    <property type="evidence" value="ECO:0007669"/>
    <property type="project" value="InterPro"/>
</dbReference>
<proteinExistence type="inferred from homology"/>
<evidence type="ECO:0000313" key="7">
    <source>
        <dbReference type="Proteomes" id="UP001231518"/>
    </source>
</evidence>
<dbReference type="Pfam" id="PF01723">
    <property type="entry name" value="Chorion_1"/>
    <property type="match status" value="1"/>
</dbReference>
<evidence type="ECO:0000256" key="4">
    <source>
        <dbReference type="RuleBase" id="RU004378"/>
    </source>
</evidence>
<dbReference type="GO" id="GO:0042600">
    <property type="term" value="C:egg chorion"/>
    <property type="evidence" value="ECO:0007669"/>
    <property type="project" value="InterPro"/>
</dbReference>
<dbReference type="InterPro" id="IPR002635">
    <property type="entry name" value="Chorion"/>
</dbReference>
<keyword evidence="5" id="KW-0732">Signal</keyword>
<evidence type="ECO:0000256" key="5">
    <source>
        <dbReference type="SAM" id="SignalP"/>
    </source>
</evidence>